<sequence length="221" mass="25339">MIVAHRGLHCNSLENSLEAFQEAESHNLPVELDVHLTRDGEVVVFHDDDLTRLANLKVKISSLTLEEIRKINVRGFHIPTLREVISLHIPYFLIEIKHSYKVYPGIEEKVLDIASSVRNFQVISFDFDSLKRIREISNAETGMIFVGKVKWFLPIAEELEVNWIHPSHTLLFEEDVKSKGKFKLGTWTVDDPEEFLRVKRLGVDSVTSNVPLKVKENEGKG</sequence>
<dbReference type="GO" id="GO:0008081">
    <property type="term" value="F:phosphoric diester hydrolase activity"/>
    <property type="evidence" value="ECO:0007669"/>
    <property type="project" value="InterPro"/>
</dbReference>
<organism evidence="2 4">
    <name type="scientific">Sulfuracidifex tepidarius</name>
    <dbReference type="NCBI Taxonomy" id="1294262"/>
    <lineage>
        <taxon>Archaea</taxon>
        <taxon>Thermoproteota</taxon>
        <taxon>Thermoprotei</taxon>
        <taxon>Sulfolobales</taxon>
        <taxon>Sulfolobaceae</taxon>
        <taxon>Sulfuracidifex</taxon>
    </lineage>
</organism>
<proteinExistence type="predicted"/>
<evidence type="ECO:0000313" key="2">
    <source>
        <dbReference type="EMBL" id="BBG22861.1"/>
    </source>
</evidence>
<dbReference type="GO" id="GO:0006629">
    <property type="term" value="P:lipid metabolic process"/>
    <property type="evidence" value="ECO:0007669"/>
    <property type="project" value="InterPro"/>
</dbReference>
<evidence type="ECO:0000313" key="5">
    <source>
        <dbReference type="Proteomes" id="UP000325030"/>
    </source>
</evidence>
<dbReference type="GeneID" id="41716644"/>
<dbReference type="SUPFAM" id="SSF51695">
    <property type="entry name" value="PLC-like phosphodiesterases"/>
    <property type="match status" value="1"/>
</dbReference>
<evidence type="ECO:0000313" key="3">
    <source>
        <dbReference type="EMBL" id="BBG25622.1"/>
    </source>
</evidence>
<keyword evidence="4" id="KW-1185">Reference proteome</keyword>
<name>A0A510DRQ5_9CREN</name>
<dbReference type="PANTHER" id="PTHR46211:SF1">
    <property type="entry name" value="GLYCEROPHOSPHODIESTER PHOSPHODIESTERASE, CYTOPLASMIC"/>
    <property type="match status" value="1"/>
</dbReference>
<dbReference type="InterPro" id="IPR030395">
    <property type="entry name" value="GP_PDE_dom"/>
</dbReference>
<reference evidence="2 4" key="2">
    <citation type="journal article" date="2020" name="Int. J. Syst. Evol. Microbiol.">
        <title>Sulfuracidifex tepidarius gen. nov., sp. nov. and transfer of Sulfolobus metallicus Huber and Stetter 1992 to the genus Sulfuracidifex as Sulfuracidifex metallicus comb. nov.</title>
        <authorList>
            <person name="Itoh T."/>
            <person name="Miura T."/>
            <person name="Sakai H.D."/>
            <person name="Kato S."/>
            <person name="Ohkuma M."/>
            <person name="Takashina T."/>
        </authorList>
    </citation>
    <scope>NUCLEOTIDE SEQUENCE [LARGE SCALE GENOMIC DNA]</scope>
    <source>
        <strain evidence="2 4">IC-006</strain>
        <strain evidence="3">IC-007</strain>
    </source>
</reference>
<dbReference type="EMBL" id="AP018929">
    <property type="protein sequence ID" value="BBG22861.1"/>
    <property type="molecule type" value="Genomic_DNA"/>
</dbReference>
<dbReference type="InterPro" id="IPR017946">
    <property type="entry name" value="PLC-like_Pdiesterase_TIM-brl"/>
</dbReference>
<evidence type="ECO:0000259" key="1">
    <source>
        <dbReference type="PROSITE" id="PS51704"/>
    </source>
</evidence>
<accession>A0A510DRQ5</accession>
<dbReference type="PROSITE" id="PS51704">
    <property type="entry name" value="GP_PDE"/>
    <property type="match status" value="1"/>
</dbReference>
<dbReference type="Proteomes" id="UP000325030">
    <property type="component" value="Chromosome"/>
</dbReference>
<dbReference type="STRING" id="1294262.GCA_001316085_00948"/>
<protein>
    <recommendedName>
        <fullName evidence="1">GP-PDE domain-containing protein</fullName>
    </recommendedName>
</protein>
<dbReference type="OrthoDB" id="19020at2157"/>
<evidence type="ECO:0000313" key="4">
    <source>
        <dbReference type="Proteomes" id="UP000322983"/>
    </source>
</evidence>
<dbReference type="RefSeq" id="WP_054845428.1">
    <property type="nucleotide sequence ID" value="NZ_AP018929.1"/>
</dbReference>
<dbReference type="KEGG" id="step:IC006_0145"/>
<gene>
    <name evidence="2" type="ORF">IC006_0145</name>
    <name evidence="3" type="ORF">IC007_0127</name>
</gene>
<dbReference type="AlphaFoldDB" id="A0A510DRQ5"/>
<dbReference type="EMBL" id="AP018930">
    <property type="protein sequence ID" value="BBG25622.1"/>
    <property type="molecule type" value="Genomic_DNA"/>
</dbReference>
<reference evidence="5" key="1">
    <citation type="submission" date="2018-09" db="EMBL/GenBank/DDBJ databases">
        <title>Complete Genome Sequencing of Sulfolobus sp. JCM 16834.</title>
        <authorList>
            <person name="Kato S."/>
            <person name="Itoh T."/>
            <person name="Ohkuma M."/>
        </authorList>
    </citation>
    <scope>NUCLEOTIDE SEQUENCE [LARGE SCALE GENOMIC DNA]</scope>
    <source>
        <strain evidence="5">IC-007</strain>
    </source>
</reference>
<accession>A0A510DZE3</accession>
<dbReference type="PANTHER" id="PTHR46211">
    <property type="entry name" value="GLYCEROPHOSPHORYL DIESTER PHOSPHODIESTERASE"/>
    <property type="match status" value="1"/>
</dbReference>
<dbReference type="Proteomes" id="UP000322983">
    <property type="component" value="Chromosome"/>
</dbReference>
<feature type="domain" description="GP-PDE" evidence="1">
    <location>
        <begin position="1"/>
        <end position="218"/>
    </location>
</feature>
<dbReference type="Pfam" id="PF03009">
    <property type="entry name" value="GDPD"/>
    <property type="match status" value="1"/>
</dbReference>
<dbReference type="Gene3D" id="3.20.20.190">
    <property type="entry name" value="Phosphatidylinositol (PI) phosphodiesterase"/>
    <property type="match status" value="1"/>
</dbReference>